<feature type="domain" description="FAD-binding PCMH-type" evidence="2">
    <location>
        <begin position="16"/>
        <end position="180"/>
    </location>
</feature>
<dbReference type="Gene3D" id="3.30.70.2520">
    <property type="match status" value="1"/>
</dbReference>
<dbReference type="eggNOG" id="COG0277">
    <property type="taxonomic scope" value="Bacteria"/>
</dbReference>
<reference evidence="3 4" key="1">
    <citation type="journal article" date="2009" name="Stand. Genomic Sci.">
        <title>Complete genome sequence of Beutenbergia cavernae type strain (HKI 0122).</title>
        <authorList>
            <person name="Land M."/>
            <person name="Pukall R."/>
            <person name="Abt B."/>
            <person name="Goker M."/>
            <person name="Rohde M."/>
            <person name="Glavina Del Rio T."/>
            <person name="Tice H."/>
            <person name="Copeland A."/>
            <person name="Cheng J.F."/>
            <person name="Lucas S."/>
            <person name="Chen F."/>
            <person name="Nolan M."/>
            <person name="Bruce D."/>
            <person name="Goodwin L."/>
            <person name="Pitluck S."/>
            <person name="Ivanova N."/>
            <person name="Mavromatis K."/>
            <person name="Ovchinnikova G."/>
            <person name="Pati A."/>
            <person name="Chen A."/>
            <person name="Palaniappan K."/>
            <person name="Hauser L."/>
            <person name="Chang Y.J."/>
            <person name="Jefferies C.C."/>
            <person name="Saunders E."/>
            <person name="Brettin T."/>
            <person name="Detter J.C."/>
            <person name="Han C."/>
            <person name="Chain P."/>
            <person name="Bristow J."/>
            <person name="Eisen J.A."/>
            <person name="Markowitz V."/>
            <person name="Hugenholtz P."/>
            <person name="Kyrpides N.C."/>
            <person name="Klenk H.P."/>
            <person name="Lapidus A."/>
        </authorList>
    </citation>
    <scope>NUCLEOTIDE SEQUENCE [LARGE SCALE GENOMIC DNA]</scope>
    <source>
        <strain evidence="4">ATCC BAA-8 / DSM 12333 / NBRC 16432</strain>
    </source>
</reference>
<dbReference type="PANTHER" id="PTHR43762:SF1">
    <property type="entry name" value="D-ARABINONO-1,4-LACTONE OXIDASE"/>
    <property type="match status" value="1"/>
</dbReference>
<dbReference type="GO" id="GO:0016020">
    <property type="term" value="C:membrane"/>
    <property type="evidence" value="ECO:0007669"/>
    <property type="project" value="InterPro"/>
</dbReference>
<gene>
    <name evidence="3" type="ordered locus">Bcav_2879</name>
</gene>
<dbReference type="STRING" id="471853.Bcav_2879"/>
<keyword evidence="4" id="KW-1185">Reference proteome</keyword>
<dbReference type="InterPro" id="IPR016171">
    <property type="entry name" value="Vanillyl_alc_oxidase_C-sub2"/>
</dbReference>
<dbReference type="Gene3D" id="1.10.45.10">
    <property type="entry name" value="Vanillyl-alcohol Oxidase, Chain A, domain 4"/>
    <property type="match status" value="1"/>
</dbReference>
<dbReference type="PANTHER" id="PTHR43762">
    <property type="entry name" value="L-GULONOLACTONE OXIDASE"/>
    <property type="match status" value="1"/>
</dbReference>
<dbReference type="InterPro" id="IPR016166">
    <property type="entry name" value="FAD-bd_PCMH"/>
</dbReference>
<dbReference type="EC" id="1.1.3.41" evidence="3"/>
<dbReference type="SUPFAM" id="SSF56176">
    <property type="entry name" value="FAD-binding/transporter-associated domain-like"/>
    <property type="match status" value="1"/>
</dbReference>
<dbReference type="Pfam" id="PF04030">
    <property type="entry name" value="ALO"/>
    <property type="match status" value="1"/>
</dbReference>
<sequence length="421" mass="45006">MTLELLDAGSAWAGHRRYATRGLVRPASHAELADVVTSGEPVRVLGSRHSFNDLADSPGVLVSLDALVGEPVIDEARRTVTVDGAMRYGELAAFLHAHGWALHAMASLPHISVAGAIATATHGSGDTVTNLAGAVVGLDLLTADGRLHTLGTGDGDLAGAVVSLGALGVVTSVTMRIEPTYDVAQVVWEGLGWDVLTAEFDTLSSSATSVSVFTTWRDDVAGAVWQKHRTDAAPARDLADLSVRRATTPHHPIPGVDAAACTQQLGVPGPWHDRLPHFRLEFTPSAGAELQSEYLLPREHLPAAITALRSLADDLRRLVLVTEVRTVAADELWLSSAYGRDTVGLHFTWVQDVPAVEALLPRLEAALDGLDARPHWGKLFAADAATLAARYSRWDDARALIRRYDPDGVFANPYLQRVGLR</sequence>
<dbReference type="InterPro" id="IPR016167">
    <property type="entry name" value="FAD-bd_PCMH_sub1"/>
</dbReference>
<dbReference type="GO" id="GO:0071949">
    <property type="term" value="F:FAD binding"/>
    <property type="evidence" value="ECO:0007669"/>
    <property type="project" value="InterPro"/>
</dbReference>
<dbReference type="InterPro" id="IPR007173">
    <property type="entry name" value="ALO_C"/>
</dbReference>
<dbReference type="Gene3D" id="3.30.70.2530">
    <property type="match status" value="1"/>
</dbReference>
<dbReference type="OrthoDB" id="9800184at2"/>
<dbReference type="InterPro" id="IPR010031">
    <property type="entry name" value="FAD_lactone_oxidase-like"/>
</dbReference>
<dbReference type="AlphaFoldDB" id="C5BZ09"/>
<dbReference type="InterPro" id="IPR006094">
    <property type="entry name" value="Oxid_FAD_bind_N"/>
</dbReference>
<protein>
    <submittedName>
        <fullName evidence="3">FAD linked oxidase domain protein</fullName>
        <ecNumber evidence="3">1.1.3.41</ecNumber>
    </submittedName>
</protein>
<evidence type="ECO:0000313" key="4">
    <source>
        <dbReference type="Proteomes" id="UP000007962"/>
    </source>
</evidence>
<dbReference type="GO" id="GO:0003885">
    <property type="term" value="F:D-arabinono-1,4-lactone oxidase activity"/>
    <property type="evidence" value="ECO:0007669"/>
    <property type="project" value="InterPro"/>
</dbReference>
<dbReference type="RefSeq" id="WP_015883364.1">
    <property type="nucleotide sequence ID" value="NC_012669.1"/>
</dbReference>
<dbReference type="InterPro" id="IPR036318">
    <property type="entry name" value="FAD-bd_PCMH-like_sf"/>
</dbReference>
<dbReference type="InterPro" id="IPR016169">
    <property type="entry name" value="FAD-bd_PCMH_sub2"/>
</dbReference>
<dbReference type="Gene3D" id="3.30.465.10">
    <property type="match status" value="1"/>
</dbReference>
<dbReference type="GO" id="GO:0080049">
    <property type="term" value="F:L-gulono-1,4-lactone dehydrogenase activity"/>
    <property type="evidence" value="ECO:0007669"/>
    <property type="project" value="TreeGrafter"/>
</dbReference>
<dbReference type="HOGENOM" id="CLU_003896_4_2_11"/>
<dbReference type="GO" id="GO:0050582">
    <property type="term" value="F:xylitol oxidase activity"/>
    <property type="evidence" value="ECO:0007669"/>
    <property type="project" value="UniProtKB-EC"/>
</dbReference>
<evidence type="ECO:0000259" key="2">
    <source>
        <dbReference type="PROSITE" id="PS51387"/>
    </source>
</evidence>
<accession>C5BZ09</accession>
<dbReference type="KEGG" id="bcv:Bcav_2879"/>
<evidence type="ECO:0000313" key="3">
    <source>
        <dbReference type="EMBL" id="ACQ81124.1"/>
    </source>
</evidence>
<evidence type="ECO:0000256" key="1">
    <source>
        <dbReference type="ARBA" id="ARBA00023002"/>
    </source>
</evidence>
<proteinExistence type="predicted"/>
<dbReference type="Pfam" id="PF01565">
    <property type="entry name" value="FAD_binding_4"/>
    <property type="match status" value="1"/>
</dbReference>
<dbReference type="PROSITE" id="PS51387">
    <property type="entry name" value="FAD_PCMH"/>
    <property type="match status" value="1"/>
</dbReference>
<dbReference type="Proteomes" id="UP000007962">
    <property type="component" value="Chromosome"/>
</dbReference>
<keyword evidence="1 3" id="KW-0560">Oxidoreductase</keyword>
<dbReference type="Gene3D" id="3.30.43.10">
    <property type="entry name" value="Uridine Diphospho-n-acetylenolpyruvylglucosamine Reductase, domain 2"/>
    <property type="match status" value="1"/>
</dbReference>
<dbReference type="PIRSF" id="PIRSF000136">
    <property type="entry name" value="LGO_GLO"/>
    <property type="match status" value="1"/>
</dbReference>
<organism evidence="3 4">
    <name type="scientific">Beutenbergia cavernae (strain ATCC BAA-8 / DSM 12333 / CCUG 43141 / JCM 11478 / NBRC 16432 / NCIMB 13614 / HKI 0122)</name>
    <dbReference type="NCBI Taxonomy" id="471853"/>
    <lineage>
        <taxon>Bacteria</taxon>
        <taxon>Bacillati</taxon>
        <taxon>Actinomycetota</taxon>
        <taxon>Actinomycetes</taxon>
        <taxon>Micrococcales</taxon>
        <taxon>Beutenbergiaceae</taxon>
        <taxon>Beutenbergia</taxon>
    </lineage>
</organism>
<dbReference type="EMBL" id="CP001618">
    <property type="protein sequence ID" value="ACQ81124.1"/>
    <property type="molecule type" value="Genomic_DNA"/>
</dbReference>
<name>C5BZ09_BEUC1</name>